<name>M6FCS2_9LEPT</name>
<gene>
    <name evidence="4" type="ORF">LEP1GSC008_0585</name>
    <name evidence="2" type="ORF">LEP1GSC008_1572</name>
    <name evidence="3" type="ORF">LEP1GSC008_2645</name>
</gene>
<protein>
    <submittedName>
        <fullName evidence="4">DNA-binding helix-turn-helix protein</fullName>
    </submittedName>
</protein>
<proteinExistence type="predicted"/>
<dbReference type="Proteomes" id="UP000011980">
    <property type="component" value="Unassembled WGS sequence"/>
</dbReference>
<dbReference type="EMBL" id="ANCE01000079">
    <property type="protein sequence ID" value="EMK24852.1"/>
    <property type="molecule type" value="Genomic_DNA"/>
</dbReference>
<sequence length="146" mass="17194">MKNSQPEYVKNNEQQDRLRLILSETGLRQNQLAKAGDVEASTLSGYLNGSRAVGIDFAYAIMKSLGYNPFWTIFGEGPIKVPKEIFKDTTPENHIRFEELEKDRIFMRQIDKSGLRKIFERILELRRPDQKLFKVFFERLFPEKYD</sequence>
<comment type="caution">
    <text evidence="4">The sequence shown here is derived from an EMBL/GenBank/DDBJ whole genome shotgun (WGS) entry which is preliminary data.</text>
</comment>
<dbReference type="PROSITE" id="PS50943">
    <property type="entry name" value="HTH_CROC1"/>
    <property type="match status" value="1"/>
</dbReference>
<organism evidence="4 5">
    <name type="scientific">Leptospira kirschneri serovar Bulgarica str. Nikolaevo</name>
    <dbReference type="NCBI Taxonomy" id="1240687"/>
    <lineage>
        <taxon>Bacteria</taxon>
        <taxon>Pseudomonadati</taxon>
        <taxon>Spirochaetota</taxon>
        <taxon>Spirochaetia</taxon>
        <taxon>Leptospirales</taxon>
        <taxon>Leptospiraceae</taxon>
        <taxon>Leptospira</taxon>
    </lineage>
</organism>
<dbReference type="Pfam" id="PF01381">
    <property type="entry name" value="HTH_3"/>
    <property type="match status" value="1"/>
</dbReference>
<evidence type="ECO:0000313" key="3">
    <source>
        <dbReference type="EMBL" id="EMK24529.1"/>
    </source>
</evidence>
<keyword evidence="4" id="KW-0238">DNA-binding</keyword>
<dbReference type="CDD" id="cd00093">
    <property type="entry name" value="HTH_XRE"/>
    <property type="match status" value="1"/>
</dbReference>
<dbReference type="Gene3D" id="1.10.260.40">
    <property type="entry name" value="lambda repressor-like DNA-binding domains"/>
    <property type="match status" value="1"/>
</dbReference>
<evidence type="ECO:0000313" key="4">
    <source>
        <dbReference type="EMBL" id="EMK24852.1"/>
    </source>
</evidence>
<dbReference type="SUPFAM" id="SSF47413">
    <property type="entry name" value="lambda repressor-like DNA-binding domains"/>
    <property type="match status" value="1"/>
</dbReference>
<dbReference type="RefSeq" id="WP_020763079.1">
    <property type="nucleotide sequence ID" value="NZ_ANCE01000079.1"/>
</dbReference>
<dbReference type="PATRIC" id="fig|1240687.3.peg.1535"/>
<dbReference type="AlphaFoldDB" id="M6FCS2"/>
<dbReference type="InterPro" id="IPR010982">
    <property type="entry name" value="Lambda_DNA-bd_dom_sf"/>
</dbReference>
<reference evidence="4 5" key="1">
    <citation type="submission" date="2013-01" db="EMBL/GenBank/DDBJ databases">
        <authorList>
            <person name="Harkins D.M."/>
            <person name="Durkin A.S."/>
            <person name="Brinkac L.M."/>
            <person name="Haft D.H."/>
            <person name="Selengut J.D."/>
            <person name="Sanka R."/>
            <person name="DePew J."/>
            <person name="Purushe J."/>
            <person name="Galloway R.L."/>
            <person name="Vinetz J.M."/>
            <person name="Sutton G.G."/>
            <person name="Nierman W.C."/>
            <person name="Fouts D.E."/>
        </authorList>
    </citation>
    <scope>NUCLEOTIDE SEQUENCE [LARGE SCALE GENOMIC DNA]</scope>
    <source>
        <strain evidence="4 5">Nikolaevo</strain>
    </source>
</reference>
<dbReference type="GO" id="GO:0003677">
    <property type="term" value="F:DNA binding"/>
    <property type="evidence" value="ECO:0007669"/>
    <property type="project" value="UniProtKB-KW"/>
</dbReference>
<dbReference type="SMART" id="SM00530">
    <property type="entry name" value="HTH_XRE"/>
    <property type="match status" value="1"/>
</dbReference>
<evidence type="ECO:0000313" key="2">
    <source>
        <dbReference type="EMBL" id="EMK22420.1"/>
    </source>
</evidence>
<evidence type="ECO:0000259" key="1">
    <source>
        <dbReference type="PROSITE" id="PS50943"/>
    </source>
</evidence>
<evidence type="ECO:0000313" key="5">
    <source>
        <dbReference type="Proteomes" id="UP000011980"/>
    </source>
</evidence>
<feature type="domain" description="HTH cro/C1-type" evidence="1">
    <location>
        <begin position="18"/>
        <end position="66"/>
    </location>
</feature>
<dbReference type="InterPro" id="IPR001387">
    <property type="entry name" value="Cro/C1-type_HTH"/>
</dbReference>
<dbReference type="OrthoDB" id="345764at2"/>
<accession>M6FCS2</accession>
<dbReference type="EMBL" id="ANCE01000096">
    <property type="protein sequence ID" value="EMK24529.1"/>
    <property type="molecule type" value="Genomic_DNA"/>
</dbReference>
<dbReference type="EMBL" id="ANCE01000169">
    <property type="protein sequence ID" value="EMK22420.1"/>
    <property type="molecule type" value="Genomic_DNA"/>
</dbReference>